<name>A0ABQ7ZJ52_BRANA</name>
<reference evidence="1 2" key="1">
    <citation type="submission" date="2021-05" db="EMBL/GenBank/DDBJ databases">
        <title>Genome Assembly of Synthetic Allotetraploid Brassica napus Reveals Homoeologous Exchanges between Subgenomes.</title>
        <authorList>
            <person name="Davis J.T."/>
        </authorList>
    </citation>
    <scope>NUCLEOTIDE SEQUENCE [LARGE SCALE GENOMIC DNA]</scope>
    <source>
        <strain evidence="2">cv. Da-Ae</strain>
        <tissue evidence="1">Seedling</tissue>
    </source>
</reference>
<proteinExistence type="predicted"/>
<evidence type="ECO:0000313" key="2">
    <source>
        <dbReference type="Proteomes" id="UP000824890"/>
    </source>
</evidence>
<organism evidence="1 2">
    <name type="scientific">Brassica napus</name>
    <name type="common">Rape</name>
    <dbReference type="NCBI Taxonomy" id="3708"/>
    <lineage>
        <taxon>Eukaryota</taxon>
        <taxon>Viridiplantae</taxon>
        <taxon>Streptophyta</taxon>
        <taxon>Embryophyta</taxon>
        <taxon>Tracheophyta</taxon>
        <taxon>Spermatophyta</taxon>
        <taxon>Magnoliopsida</taxon>
        <taxon>eudicotyledons</taxon>
        <taxon>Gunneridae</taxon>
        <taxon>Pentapetalae</taxon>
        <taxon>rosids</taxon>
        <taxon>malvids</taxon>
        <taxon>Brassicales</taxon>
        <taxon>Brassicaceae</taxon>
        <taxon>Brassiceae</taxon>
        <taxon>Brassica</taxon>
    </lineage>
</organism>
<feature type="non-terminal residue" evidence="1">
    <location>
        <position position="1"/>
    </location>
</feature>
<keyword evidence="2" id="KW-1185">Reference proteome</keyword>
<evidence type="ECO:0000313" key="1">
    <source>
        <dbReference type="EMBL" id="KAH0880117.1"/>
    </source>
</evidence>
<accession>A0ABQ7ZJ52</accession>
<sequence>SLSSNLRSLFSAAIATQSAAPHAGHQILLLAEHCCHQSFQNQLERDNGRDSKETICDKWSHTSPSKPHSSDRQCAAEKWIALSFLHPLQQKVGQITDFAPVQQMCVTKPVLSVSDKLRVELAGEDGEDSDMFVVFYTKMTRGCEDSFKGESIYKSYKRQARVTTIHLILASNCE</sequence>
<dbReference type="EMBL" id="JAGKQM010000015">
    <property type="protein sequence ID" value="KAH0880117.1"/>
    <property type="molecule type" value="Genomic_DNA"/>
</dbReference>
<protein>
    <submittedName>
        <fullName evidence="1">Uncharacterized protein</fullName>
    </submittedName>
</protein>
<dbReference type="Proteomes" id="UP000824890">
    <property type="component" value="Unassembled WGS sequence"/>
</dbReference>
<comment type="caution">
    <text evidence="1">The sequence shown here is derived from an EMBL/GenBank/DDBJ whole genome shotgun (WGS) entry which is preliminary data.</text>
</comment>
<gene>
    <name evidence="1" type="ORF">HID58_067511</name>
</gene>